<dbReference type="Proteomes" id="UP000308199">
    <property type="component" value="Unassembled WGS sequence"/>
</dbReference>
<evidence type="ECO:0000256" key="1">
    <source>
        <dbReference type="SAM" id="Phobius"/>
    </source>
</evidence>
<evidence type="ECO:0000313" key="3">
    <source>
        <dbReference type="Proteomes" id="UP000308199"/>
    </source>
</evidence>
<proteinExistence type="predicted"/>
<keyword evidence="1" id="KW-0812">Transmembrane</keyword>
<comment type="caution">
    <text evidence="2">The sequence shown here is derived from an EMBL/GenBank/DDBJ whole genome shotgun (WGS) entry which is preliminary data.</text>
</comment>
<name>A0A4S4L9X7_9AGAM</name>
<organism evidence="2 3">
    <name type="scientific">Phellinidium pouzarii</name>
    <dbReference type="NCBI Taxonomy" id="167371"/>
    <lineage>
        <taxon>Eukaryota</taxon>
        <taxon>Fungi</taxon>
        <taxon>Dikarya</taxon>
        <taxon>Basidiomycota</taxon>
        <taxon>Agaricomycotina</taxon>
        <taxon>Agaricomycetes</taxon>
        <taxon>Hymenochaetales</taxon>
        <taxon>Hymenochaetaceae</taxon>
        <taxon>Phellinidium</taxon>
    </lineage>
</organism>
<dbReference type="EMBL" id="SGPK01000123">
    <property type="protein sequence ID" value="THH07861.1"/>
    <property type="molecule type" value="Genomic_DNA"/>
</dbReference>
<keyword evidence="1" id="KW-1133">Transmembrane helix</keyword>
<keyword evidence="1" id="KW-0472">Membrane</keyword>
<accession>A0A4S4L9X7</accession>
<sequence length="193" mass="21837">MYSGRGVEYATPQLVSYFFSLAFTALYGQVAVSALLLYNSIITLDKEVKYFWCGTVPFKVNLRLRYRGQRGDETELKVGFCEGVSVRSAEPGLVIAHVPGMKRDGPTLAQKFFEFDLAFDYAAPFRFPLPRRRASAAVMNSADPRTWGHDQTAEWLESEFAKIAEKRELLAVDVTKLLPVPYDYAQPRADVYD</sequence>
<keyword evidence="3" id="KW-1185">Reference proteome</keyword>
<protein>
    <submittedName>
        <fullName evidence="2">Uncharacterized protein</fullName>
    </submittedName>
</protein>
<gene>
    <name evidence="2" type="ORF">EW145_g3089</name>
</gene>
<dbReference type="AlphaFoldDB" id="A0A4S4L9X7"/>
<reference evidence="2 3" key="1">
    <citation type="submission" date="2019-02" db="EMBL/GenBank/DDBJ databases">
        <title>Genome sequencing of the rare red list fungi Phellinidium pouzarii.</title>
        <authorList>
            <person name="Buettner E."/>
            <person name="Kellner H."/>
        </authorList>
    </citation>
    <scope>NUCLEOTIDE SEQUENCE [LARGE SCALE GENOMIC DNA]</scope>
    <source>
        <strain evidence="2 3">DSM 108285</strain>
    </source>
</reference>
<evidence type="ECO:0000313" key="2">
    <source>
        <dbReference type="EMBL" id="THH07861.1"/>
    </source>
</evidence>
<dbReference type="OrthoDB" id="3176171at2759"/>
<feature type="transmembrane region" description="Helical" evidence="1">
    <location>
        <begin position="15"/>
        <end position="38"/>
    </location>
</feature>